<feature type="domain" description="N-acetyltransferase" evidence="1">
    <location>
        <begin position="142"/>
        <end position="274"/>
    </location>
</feature>
<sequence>MITELKKEEYYKCKPIINVNGQAEVKAIVDGNSPGRIFVDNVDSPKSGLIWQGNNDGFYFIGDENNEEFNKNLNQLIETVIAPQAREMNLEWFEGISNHPGWYVTIKEVFAHKTLGSWNQKVFTLEEKNYQLQNEKDIEANYEIKRITRELYYDQSIINLEFLHAKLHDFWPNPEDFFDKGKGFCAMYENKVVSVCFSALIYEQYHCVDIETLKDHRGKKLAQKVAHYFVRECLEHKLTPYWDCMEGNKPSVALAEGLGFTNSFNYVGYEFSLK</sequence>
<dbReference type="InterPro" id="IPR027365">
    <property type="entry name" value="GNAT_acetyltra_YdfB-like"/>
</dbReference>
<dbReference type="Gene3D" id="3.40.630.30">
    <property type="match status" value="1"/>
</dbReference>
<dbReference type="EC" id="2.3.1.-" evidence="2"/>
<dbReference type="SUPFAM" id="SSF55729">
    <property type="entry name" value="Acyl-CoA N-acyltransferases (Nat)"/>
    <property type="match status" value="1"/>
</dbReference>
<organism evidence="2 3">
    <name type="scientific">Robertmurraya mangrovi</name>
    <dbReference type="NCBI Taxonomy" id="3098077"/>
    <lineage>
        <taxon>Bacteria</taxon>
        <taxon>Bacillati</taxon>
        <taxon>Bacillota</taxon>
        <taxon>Bacilli</taxon>
        <taxon>Bacillales</taxon>
        <taxon>Bacillaceae</taxon>
        <taxon>Robertmurraya</taxon>
    </lineage>
</organism>
<keyword evidence="3" id="KW-1185">Reference proteome</keyword>
<dbReference type="PANTHER" id="PTHR31143:SF2">
    <property type="entry name" value="FR47-LIKE DOMAIN-CONTAINING PROTEIN-RELATED"/>
    <property type="match status" value="1"/>
</dbReference>
<keyword evidence="2" id="KW-0012">Acyltransferase</keyword>
<dbReference type="RefSeq" id="WP_322447857.1">
    <property type="nucleotide sequence ID" value="NZ_JAXOFX010000014.1"/>
</dbReference>
<dbReference type="GO" id="GO:0016787">
    <property type="term" value="F:hydrolase activity"/>
    <property type="evidence" value="ECO:0007669"/>
    <property type="project" value="UniProtKB-KW"/>
</dbReference>
<evidence type="ECO:0000259" key="1">
    <source>
        <dbReference type="PROSITE" id="PS51186"/>
    </source>
</evidence>
<evidence type="ECO:0000313" key="3">
    <source>
        <dbReference type="Proteomes" id="UP001290455"/>
    </source>
</evidence>
<comment type="caution">
    <text evidence="2">The sequence shown here is derived from an EMBL/GenBank/DDBJ whole genome shotgun (WGS) entry which is preliminary data.</text>
</comment>
<evidence type="ECO:0000313" key="2">
    <source>
        <dbReference type="EMBL" id="MDZ5473565.1"/>
    </source>
</evidence>
<dbReference type="GO" id="GO:0016746">
    <property type="term" value="F:acyltransferase activity"/>
    <property type="evidence" value="ECO:0007669"/>
    <property type="project" value="UniProtKB-KW"/>
</dbReference>
<reference evidence="2 3" key="1">
    <citation type="submission" date="2023-11" db="EMBL/GenBank/DDBJ databases">
        <title>Bacillus jintuensis, isolated from a mudflat on the Beibu Gulf coast.</title>
        <authorList>
            <person name="Li M."/>
        </authorList>
    </citation>
    <scope>NUCLEOTIDE SEQUENCE [LARGE SCALE GENOMIC DNA]</scope>
    <source>
        <strain evidence="2 3">31A1R</strain>
    </source>
</reference>
<gene>
    <name evidence="2" type="ORF">SM124_17760</name>
</gene>
<dbReference type="InterPro" id="IPR000182">
    <property type="entry name" value="GNAT_dom"/>
</dbReference>
<dbReference type="EMBL" id="JAXOFX010000014">
    <property type="protein sequence ID" value="MDZ5473565.1"/>
    <property type="molecule type" value="Genomic_DNA"/>
</dbReference>
<name>A0ABU5J2B6_9BACI</name>
<accession>A0ABU5J2B6</accession>
<keyword evidence="2" id="KW-0808">Transferase</keyword>
<dbReference type="InterPro" id="IPR016181">
    <property type="entry name" value="Acyl_CoA_acyltransferase"/>
</dbReference>
<keyword evidence="2" id="KW-0378">Hydrolase</keyword>
<dbReference type="Proteomes" id="UP001290455">
    <property type="component" value="Unassembled WGS sequence"/>
</dbReference>
<dbReference type="Pfam" id="PF12746">
    <property type="entry name" value="GNAT_acetyltran"/>
    <property type="match status" value="1"/>
</dbReference>
<proteinExistence type="predicted"/>
<dbReference type="PANTHER" id="PTHR31143">
    <property type="match status" value="1"/>
</dbReference>
<dbReference type="PROSITE" id="PS51186">
    <property type="entry name" value="GNAT"/>
    <property type="match status" value="1"/>
</dbReference>
<protein>
    <submittedName>
        <fullName evidence="2">GNAT family N-acetyltransferase</fullName>
        <ecNumber evidence="2">2.3.1.-</ecNumber>
    </submittedName>
</protein>